<evidence type="ECO:0000313" key="2">
    <source>
        <dbReference type="Proteomes" id="UP000636709"/>
    </source>
</evidence>
<dbReference type="EMBL" id="JACEFO010001965">
    <property type="protein sequence ID" value="KAF8691557.1"/>
    <property type="molecule type" value="Genomic_DNA"/>
</dbReference>
<dbReference type="AlphaFoldDB" id="A0A835BH46"/>
<gene>
    <name evidence="1" type="ORF">HU200_040708</name>
</gene>
<dbReference type="Proteomes" id="UP000636709">
    <property type="component" value="Unassembled WGS sequence"/>
</dbReference>
<organism evidence="1 2">
    <name type="scientific">Digitaria exilis</name>
    <dbReference type="NCBI Taxonomy" id="1010633"/>
    <lineage>
        <taxon>Eukaryota</taxon>
        <taxon>Viridiplantae</taxon>
        <taxon>Streptophyta</taxon>
        <taxon>Embryophyta</taxon>
        <taxon>Tracheophyta</taxon>
        <taxon>Spermatophyta</taxon>
        <taxon>Magnoliopsida</taxon>
        <taxon>Liliopsida</taxon>
        <taxon>Poales</taxon>
        <taxon>Poaceae</taxon>
        <taxon>PACMAD clade</taxon>
        <taxon>Panicoideae</taxon>
        <taxon>Panicodae</taxon>
        <taxon>Paniceae</taxon>
        <taxon>Anthephorinae</taxon>
        <taxon>Digitaria</taxon>
    </lineage>
</organism>
<protein>
    <submittedName>
        <fullName evidence="1">Uncharacterized protein</fullName>
    </submittedName>
</protein>
<proteinExistence type="predicted"/>
<name>A0A835BH46_9POAL</name>
<sequence>MREKIVMIFCQKAKCVSISDCYCCLSQKPEVCYNTMEFCRSNCPVCDPVCRPPVQRVVEDISAITCYN</sequence>
<evidence type="ECO:0000313" key="1">
    <source>
        <dbReference type="EMBL" id="KAF8691557.1"/>
    </source>
</evidence>
<comment type="caution">
    <text evidence="1">The sequence shown here is derived from an EMBL/GenBank/DDBJ whole genome shotgun (WGS) entry which is preliminary data.</text>
</comment>
<reference evidence="1" key="1">
    <citation type="submission" date="2020-07" db="EMBL/GenBank/DDBJ databases">
        <title>Genome sequence and genetic diversity analysis of an under-domesticated orphan crop, white fonio (Digitaria exilis).</title>
        <authorList>
            <person name="Bennetzen J.L."/>
            <person name="Chen S."/>
            <person name="Ma X."/>
            <person name="Wang X."/>
            <person name="Yssel A.E.J."/>
            <person name="Chaluvadi S.R."/>
            <person name="Johnson M."/>
            <person name="Gangashetty P."/>
            <person name="Hamidou F."/>
            <person name="Sanogo M.D."/>
            <person name="Zwaenepoel A."/>
            <person name="Wallace J."/>
            <person name="Van De Peer Y."/>
            <person name="Van Deynze A."/>
        </authorList>
    </citation>
    <scope>NUCLEOTIDE SEQUENCE</scope>
    <source>
        <tissue evidence="1">Leaves</tissue>
    </source>
</reference>
<accession>A0A835BH46</accession>
<keyword evidence="2" id="KW-1185">Reference proteome</keyword>